<protein>
    <submittedName>
        <fullName evidence="2">Uncharacterized protein</fullName>
    </submittedName>
</protein>
<reference evidence="2" key="1">
    <citation type="submission" date="2023-06" db="EMBL/GenBank/DDBJ databases">
        <authorList>
            <consortium name="Lawrence Berkeley National Laboratory"/>
            <person name="Ahrendt S."/>
            <person name="Sahu N."/>
            <person name="Indic B."/>
            <person name="Wong-Bajracharya J."/>
            <person name="Merenyi Z."/>
            <person name="Ke H.-M."/>
            <person name="Monk M."/>
            <person name="Kocsube S."/>
            <person name="Drula E."/>
            <person name="Lipzen A."/>
            <person name="Balint B."/>
            <person name="Henrissat B."/>
            <person name="Andreopoulos B."/>
            <person name="Martin F.M."/>
            <person name="Harder C.B."/>
            <person name="Rigling D."/>
            <person name="Ford K.L."/>
            <person name="Foster G.D."/>
            <person name="Pangilinan J."/>
            <person name="Papanicolaou A."/>
            <person name="Barry K."/>
            <person name="LaButti K."/>
            <person name="Viragh M."/>
            <person name="Koriabine M."/>
            <person name="Yan M."/>
            <person name="Riley R."/>
            <person name="Champramary S."/>
            <person name="Plett K.L."/>
            <person name="Tsai I.J."/>
            <person name="Slot J."/>
            <person name="Sipos G."/>
            <person name="Plett J."/>
            <person name="Nagy L.G."/>
            <person name="Grigoriev I.V."/>
        </authorList>
    </citation>
    <scope>NUCLEOTIDE SEQUENCE</scope>
    <source>
        <strain evidence="2">FPL87.14</strain>
    </source>
</reference>
<feature type="transmembrane region" description="Helical" evidence="1">
    <location>
        <begin position="35"/>
        <end position="55"/>
    </location>
</feature>
<accession>A0AA39IWP6</accession>
<keyword evidence="3" id="KW-1185">Reference proteome</keyword>
<evidence type="ECO:0000313" key="3">
    <source>
        <dbReference type="Proteomes" id="UP001175226"/>
    </source>
</evidence>
<dbReference type="EMBL" id="JAUEPT010000119">
    <property type="protein sequence ID" value="KAK0431235.1"/>
    <property type="molecule type" value="Genomic_DNA"/>
</dbReference>
<dbReference type="AlphaFoldDB" id="A0AA39IWP6"/>
<name>A0AA39IWP6_9AGAR</name>
<comment type="caution">
    <text evidence="2">The sequence shown here is derived from an EMBL/GenBank/DDBJ whole genome shotgun (WGS) entry which is preliminary data.</text>
</comment>
<keyword evidence="1" id="KW-0472">Membrane</keyword>
<feature type="transmembrane region" description="Helical" evidence="1">
    <location>
        <begin position="6"/>
        <end position="28"/>
    </location>
</feature>
<sequence>MAWMVAVMAGCECEAMLSAVTSIGLYVGGRLEAQWTVLSAAMMVSGFIFIDAFLVSDGLQL</sequence>
<proteinExistence type="predicted"/>
<keyword evidence="1" id="KW-0812">Transmembrane</keyword>
<organism evidence="2 3">
    <name type="scientific">Armillaria borealis</name>
    <dbReference type="NCBI Taxonomy" id="47425"/>
    <lineage>
        <taxon>Eukaryota</taxon>
        <taxon>Fungi</taxon>
        <taxon>Dikarya</taxon>
        <taxon>Basidiomycota</taxon>
        <taxon>Agaricomycotina</taxon>
        <taxon>Agaricomycetes</taxon>
        <taxon>Agaricomycetidae</taxon>
        <taxon>Agaricales</taxon>
        <taxon>Marasmiineae</taxon>
        <taxon>Physalacriaceae</taxon>
        <taxon>Armillaria</taxon>
    </lineage>
</organism>
<gene>
    <name evidence="2" type="ORF">EV421DRAFT_1912047</name>
</gene>
<keyword evidence="1" id="KW-1133">Transmembrane helix</keyword>
<dbReference type="Proteomes" id="UP001175226">
    <property type="component" value="Unassembled WGS sequence"/>
</dbReference>
<evidence type="ECO:0000313" key="2">
    <source>
        <dbReference type="EMBL" id="KAK0431235.1"/>
    </source>
</evidence>
<evidence type="ECO:0000256" key="1">
    <source>
        <dbReference type="SAM" id="Phobius"/>
    </source>
</evidence>